<dbReference type="EMBL" id="BARV01033657">
    <property type="protein sequence ID" value="GAI52539.1"/>
    <property type="molecule type" value="Genomic_DNA"/>
</dbReference>
<comment type="caution">
    <text evidence="2">The sequence shown here is derived from an EMBL/GenBank/DDBJ whole genome shotgun (WGS) entry which is preliminary data.</text>
</comment>
<name>X1RAD0_9ZZZZ</name>
<gene>
    <name evidence="2" type="ORF">S06H3_52863</name>
</gene>
<sequence>MSIGLFIFIFCIVIILFNWLLNQAKKSHTFNQEEESINSTSVNQDKISLPEYSNNINIKDANNVEKNEKIIIDDEVGEFYEEKETKTFPDKPLIVDKEEVISKQEGGLREYLPDNILINGIILSEIIAPPRALKPYKFRRYKRLGR</sequence>
<reference evidence="2" key="1">
    <citation type="journal article" date="2014" name="Front. Microbiol.">
        <title>High frequency of phylogenetically diverse reductive dehalogenase-homologous genes in deep subseafloor sedimentary metagenomes.</title>
        <authorList>
            <person name="Kawai M."/>
            <person name="Futagami T."/>
            <person name="Toyoda A."/>
            <person name="Takaki Y."/>
            <person name="Nishi S."/>
            <person name="Hori S."/>
            <person name="Arai W."/>
            <person name="Tsubouchi T."/>
            <person name="Morono Y."/>
            <person name="Uchiyama I."/>
            <person name="Ito T."/>
            <person name="Fujiyama A."/>
            <person name="Inagaki F."/>
            <person name="Takami H."/>
        </authorList>
    </citation>
    <scope>NUCLEOTIDE SEQUENCE</scope>
    <source>
        <strain evidence="2">Expedition CK06-06</strain>
    </source>
</reference>
<feature type="transmembrane region" description="Helical" evidence="1">
    <location>
        <begin position="6"/>
        <end position="22"/>
    </location>
</feature>
<dbReference type="AlphaFoldDB" id="X1RAD0"/>
<evidence type="ECO:0000256" key="1">
    <source>
        <dbReference type="SAM" id="Phobius"/>
    </source>
</evidence>
<keyword evidence="1" id="KW-1133">Transmembrane helix</keyword>
<proteinExistence type="predicted"/>
<keyword evidence="1" id="KW-0812">Transmembrane</keyword>
<keyword evidence="1" id="KW-0472">Membrane</keyword>
<organism evidence="2">
    <name type="scientific">marine sediment metagenome</name>
    <dbReference type="NCBI Taxonomy" id="412755"/>
    <lineage>
        <taxon>unclassified sequences</taxon>
        <taxon>metagenomes</taxon>
        <taxon>ecological metagenomes</taxon>
    </lineage>
</organism>
<accession>X1RAD0</accession>
<protein>
    <submittedName>
        <fullName evidence="2">Uncharacterized protein</fullName>
    </submittedName>
</protein>
<evidence type="ECO:0000313" key="2">
    <source>
        <dbReference type="EMBL" id="GAI52539.1"/>
    </source>
</evidence>